<evidence type="ECO:0000313" key="3">
    <source>
        <dbReference type="Proteomes" id="UP000262939"/>
    </source>
</evidence>
<protein>
    <submittedName>
        <fullName evidence="2">Uncharacterized protein</fullName>
    </submittedName>
</protein>
<accession>A0A372LBB8</accession>
<comment type="caution">
    <text evidence="2">The sequence shown here is derived from an EMBL/GenBank/DDBJ whole genome shotgun (WGS) entry which is preliminary data.</text>
</comment>
<name>A0A372LBB8_9BACI</name>
<feature type="region of interest" description="Disordered" evidence="1">
    <location>
        <begin position="1"/>
        <end position="30"/>
    </location>
</feature>
<evidence type="ECO:0000313" key="2">
    <source>
        <dbReference type="EMBL" id="RFU63018.1"/>
    </source>
</evidence>
<feature type="compositionally biased region" description="Polar residues" evidence="1">
    <location>
        <begin position="1"/>
        <end position="10"/>
    </location>
</feature>
<evidence type="ECO:0000256" key="1">
    <source>
        <dbReference type="SAM" id="MobiDB-lite"/>
    </source>
</evidence>
<gene>
    <name evidence="2" type="ORF">D0466_12755</name>
</gene>
<organism evidence="2 3">
    <name type="scientific">Peribacillus glennii</name>
    <dbReference type="NCBI Taxonomy" id="2303991"/>
    <lineage>
        <taxon>Bacteria</taxon>
        <taxon>Bacillati</taxon>
        <taxon>Bacillota</taxon>
        <taxon>Bacilli</taxon>
        <taxon>Bacillales</taxon>
        <taxon>Bacillaceae</taxon>
        <taxon>Peribacillus</taxon>
    </lineage>
</organism>
<dbReference type="OrthoDB" id="2923389at2"/>
<proteinExistence type="predicted"/>
<sequence>MNIVVNNNGKEPQFESGETENKKAKGLYGLDPDTSLLSVNYATTENPYLSEHYNEESKEVP</sequence>
<reference evidence="2 3" key="1">
    <citation type="submission" date="2018-08" db="EMBL/GenBank/DDBJ databases">
        <title>Bacillus chawlae sp. nov., Bacillus glennii sp. nov., and Bacillus saganii sp. nov. Isolated from the Vehicle Assembly Building at Kennedy Space Center where the Viking Spacecraft were Assembled.</title>
        <authorList>
            <person name="Seuylemezian A."/>
            <person name="Vaishampayan P."/>
        </authorList>
    </citation>
    <scope>NUCLEOTIDE SEQUENCE [LARGE SCALE GENOMIC DNA]</scope>
    <source>
        <strain evidence="2 3">V44-8</strain>
    </source>
</reference>
<keyword evidence="3" id="KW-1185">Reference proteome</keyword>
<dbReference type="Proteomes" id="UP000262939">
    <property type="component" value="Unassembled WGS sequence"/>
</dbReference>
<dbReference type="AlphaFoldDB" id="A0A372LBB8"/>
<dbReference type="EMBL" id="QVTD01000008">
    <property type="protein sequence ID" value="RFU63018.1"/>
    <property type="molecule type" value="Genomic_DNA"/>
</dbReference>